<keyword evidence="2" id="KW-1185">Reference proteome</keyword>
<name>A0ACC6MPZ5_MYCPF</name>
<evidence type="ECO:0000313" key="2">
    <source>
        <dbReference type="Proteomes" id="UP001289645"/>
    </source>
</evidence>
<sequence length="455" mass="50199">MVESGGSGIYKPIPTFAEWYTGELGTDAFDRYANMFSTAKDLSDSSILSTVMESAQRYAAVDTNAIEGIYEVDRGFTRTVATQAAAWEAMMDARGAHVRPAFDDALNAYEFVLDAATMSVEITEKWIKEIHAIICSSQRTYRVLTPTGPRDQPLPKGTYKTMPNSPTLLDGRVHAYAPVNDTGPEMRRLVDELRCPEFKSAHTILQAAYAHYAYVCIHPFADGNGRVARALSSVFLYRQPGIPLIVFADQRNSYYDALEAADNGDPSLFVEFIATRAIDAMNLIRTMLQNSARPAEKTIQSLNKLFDSGVRDEELAAAGGRLRDMARAETGRQLKQLAVPSALSISTTTIRIPATPKAQPGYADIGRNGSWSITARADFPVRITVLIAVGTFVKITPDAHADLMIQSNVDRGLEVWLRELVPEATEQLKLKLAAWAEAVIATLLEKIEEEARKRR</sequence>
<accession>A0ACC6MPZ5</accession>
<proteinExistence type="predicted"/>
<dbReference type="EMBL" id="JAOXLN010000043">
    <property type="protein sequence ID" value="MDZ5088927.1"/>
    <property type="molecule type" value="Genomic_DNA"/>
</dbReference>
<organism evidence="1 2">
    <name type="scientific">Mycolicibacterium parafortuitum</name>
    <name type="common">Mycobacterium parafortuitum</name>
    <dbReference type="NCBI Taxonomy" id="39692"/>
    <lineage>
        <taxon>Bacteria</taxon>
        <taxon>Bacillati</taxon>
        <taxon>Actinomycetota</taxon>
        <taxon>Actinomycetes</taxon>
        <taxon>Mycobacteriales</taxon>
        <taxon>Mycobacteriaceae</taxon>
        <taxon>Mycolicibacterium</taxon>
    </lineage>
</organism>
<reference evidence="1 2" key="1">
    <citation type="journal article" date="2021" name="Chemosphere">
        <title>Bioballs carrying a syntrophic Rhodococcus and Mycolicibacterium consortium for simultaneous sorption and biodegradation of fuel oil in contaminated freshwater.</title>
        <authorList>
            <person name="Naloka K."/>
            <person name="Polrit D."/>
            <person name="Muangchinda C."/>
            <person name="Thoetkiattikul H."/>
            <person name="Pinyakong O."/>
        </authorList>
    </citation>
    <scope>NUCLEOTIDE SEQUENCE [LARGE SCALE GENOMIC DNA]</scope>
    <source>
        <strain evidence="1 2">J101</strain>
    </source>
</reference>
<gene>
    <name evidence="1" type="ORF">OHX15_26310</name>
</gene>
<comment type="caution">
    <text evidence="1">The sequence shown here is derived from an EMBL/GenBank/DDBJ whole genome shotgun (WGS) entry which is preliminary data.</text>
</comment>
<dbReference type="Proteomes" id="UP001289645">
    <property type="component" value="Unassembled WGS sequence"/>
</dbReference>
<evidence type="ECO:0000313" key="1">
    <source>
        <dbReference type="EMBL" id="MDZ5088927.1"/>
    </source>
</evidence>
<protein>
    <submittedName>
        <fullName evidence="1">Fic family protein</fullName>
    </submittedName>
</protein>